<evidence type="ECO:0000313" key="3">
    <source>
        <dbReference type="Proteomes" id="UP001183629"/>
    </source>
</evidence>
<dbReference type="EMBL" id="JAVDYC010000001">
    <property type="protein sequence ID" value="MDR7327453.1"/>
    <property type="molecule type" value="Genomic_DNA"/>
</dbReference>
<gene>
    <name evidence="2" type="ORF">J2S44_007703</name>
</gene>
<comment type="caution">
    <text evidence="2">The sequence shown here is derived from an EMBL/GenBank/DDBJ whole genome shotgun (WGS) entry which is preliminary data.</text>
</comment>
<dbReference type="RefSeq" id="WP_310424791.1">
    <property type="nucleotide sequence ID" value="NZ_JAVDYC010000001.1"/>
</dbReference>
<evidence type="ECO:0000313" key="2">
    <source>
        <dbReference type="EMBL" id="MDR7327453.1"/>
    </source>
</evidence>
<feature type="chain" id="PRO_5042099511" evidence="1">
    <location>
        <begin position="24"/>
        <end position="163"/>
    </location>
</feature>
<name>A0AAE3ZWS0_9ACTN</name>
<sequence>MKNTRLLASTVFCVSVLALSACGGSDSGTTDTAAPASSAAATTGAPAASSAPAGAAVSDKQICDAAVQATTAFGQQLAESLKAGKQFGDAEIKAAWAAMATELAVAQGGDSDVAKAAQSLGAELSKAASATDVAAAEESPSYQKAVTDLETACKAQGVDLNAS</sequence>
<keyword evidence="3" id="KW-1185">Reference proteome</keyword>
<protein>
    <submittedName>
        <fullName evidence="2">Bacterioferritin-associated ferredoxin</fullName>
    </submittedName>
</protein>
<reference evidence="2 3" key="1">
    <citation type="submission" date="2023-07" db="EMBL/GenBank/DDBJ databases">
        <title>Sequencing the genomes of 1000 actinobacteria strains.</title>
        <authorList>
            <person name="Klenk H.-P."/>
        </authorList>
    </citation>
    <scope>NUCLEOTIDE SEQUENCE [LARGE SCALE GENOMIC DNA]</scope>
    <source>
        <strain evidence="2 3">DSM 44711</strain>
    </source>
</reference>
<dbReference type="Proteomes" id="UP001183629">
    <property type="component" value="Unassembled WGS sequence"/>
</dbReference>
<evidence type="ECO:0000256" key="1">
    <source>
        <dbReference type="SAM" id="SignalP"/>
    </source>
</evidence>
<organism evidence="2 3">
    <name type="scientific">Catenuloplanes niger</name>
    <dbReference type="NCBI Taxonomy" id="587534"/>
    <lineage>
        <taxon>Bacteria</taxon>
        <taxon>Bacillati</taxon>
        <taxon>Actinomycetota</taxon>
        <taxon>Actinomycetes</taxon>
        <taxon>Micromonosporales</taxon>
        <taxon>Micromonosporaceae</taxon>
        <taxon>Catenuloplanes</taxon>
    </lineage>
</organism>
<accession>A0AAE3ZWS0</accession>
<dbReference type="AlphaFoldDB" id="A0AAE3ZWS0"/>
<dbReference type="PROSITE" id="PS51257">
    <property type="entry name" value="PROKAR_LIPOPROTEIN"/>
    <property type="match status" value="1"/>
</dbReference>
<keyword evidence="1" id="KW-0732">Signal</keyword>
<proteinExistence type="predicted"/>
<feature type="signal peptide" evidence="1">
    <location>
        <begin position="1"/>
        <end position="23"/>
    </location>
</feature>